<name>A2DSF5_TRIV3</name>
<dbReference type="VEuPathDB" id="TrichDB:TVAGG3_0079950"/>
<dbReference type="InParanoid" id="A2DSF5"/>
<sequence>MSIPLGKALSLFQQSVNTKVEPVLQYDWIHKLNSKKKLEDLEDLYHNLSKASQNAMIVKLEWNRIDINNEFLMYILTLPCLRDLSICHCHVSDESIRLSLLSEIVSKLPLEKLSLRRTFRNEHGLLRELRQSLISNKTLQSLDVSDLAIGDVGIAILQDVVSNSSSLSSINFDKSDGMDVGVLIDMFNTLAAIPRITKVTKPRHDIQVISSEHSRKTAQEIRSAWGRLSSAMKKRSRNDDESTELDPESSIAANSQSSASPAKLNIPRANTTNVSWNVDGEPQVPNMATEWEAMKSRFSYPNLTGLPVISISDNLNFSL</sequence>
<dbReference type="KEGG" id="tva:4774745"/>
<keyword evidence="3" id="KW-1185">Reference proteome</keyword>
<reference evidence="2" key="2">
    <citation type="journal article" date="2007" name="Science">
        <title>Draft genome sequence of the sexually transmitted pathogen Trichomonas vaginalis.</title>
        <authorList>
            <person name="Carlton J.M."/>
            <person name="Hirt R.P."/>
            <person name="Silva J.C."/>
            <person name="Delcher A.L."/>
            <person name="Schatz M."/>
            <person name="Zhao Q."/>
            <person name="Wortman J.R."/>
            <person name="Bidwell S.L."/>
            <person name="Alsmark U.C.M."/>
            <person name="Besteiro S."/>
            <person name="Sicheritz-Ponten T."/>
            <person name="Noel C.J."/>
            <person name="Dacks J.B."/>
            <person name="Foster P.G."/>
            <person name="Simillion C."/>
            <person name="Van de Peer Y."/>
            <person name="Miranda-Saavedra D."/>
            <person name="Barton G.J."/>
            <person name="Westrop G.D."/>
            <person name="Mueller S."/>
            <person name="Dessi D."/>
            <person name="Fiori P.L."/>
            <person name="Ren Q."/>
            <person name="Paulsen I."/>
            <person name="Zhang H."/>
            <person name="Bastida-Corcuera F.D."/>
            <person name="Simoes-Barbosa A."/>
            <person name="Brown M.T."/>
            <person name="Hayes R.D."/>
            <person name="Mukherjee M."/>
            <person name="Okumura C.Y."/>
            <person name="Schneider R."/>
            <person name="Smith A.J."/>
            <person name="Vanacova S."/>
            <person name="Villalvazo M."/>
            <person name="Haas B.J."/>
            <person name="Pertea M."/>
            <person name="Feldblyum T.V."/>
            <person name="Utterback T.R."/>
            <person name="Shu C.L."/>
            <person name="Osoegawa K."/>
            <person name="de Jong P.J."/>
            <person name="Hrdy I."/>
            <person name="Horvathova L."/>
            <person name="Zubacova Z."/>
            <person name="Dolezal P."/>
            <person name="Malik S.B."/>
            <person name="Logsdon J.M. Jr."/>
            <person name="Henze K."/>
            <person name="Gupta A."/>
            <person name="Wang C.C."/>
            <person name="Dunne R.L."/>
            <person name="Upcroft J.A."/>
            <person name="Upcroft P."/>
            <person name="White O."/>
            <person name="Salzberg S.L."/>
            <person name="Tang P."/>
            <person name="Chiu C.-H."/>
            <person name="Lee Y.-S."/>
            <person name="Embley T.M."/>
            <person name="Coombs G.H."/>
            <person name="Mottram J.C."/>
            <person name="Tachezy J."/>
            <person name="Fraser-Liggett C.M."/>
            <person name="Johnson P.J."/>
        </authorList>
    </citation>
    <scope>NUCLEOTIDE SEQUENCE [LARGE SCALE GENOMIC DNA]</scope>
    <source>
        <strain evidence="2">G3</strain>
    </source>
</reference>
<evidence type="ECO:0000256" key="1">
    <source>
        <dbReference type="SAM" id="MobiDB-lite"/>
    </source>
</evidence>
<dbReference type="AlphaFoldDB" id="A2DSF5"/>
<feature type="compositionally biased region" description="Low complexity" evidence="1">
    <location>
        <begin position="249"/>
        <end position="262"/>
    </location>
</feature>
<evidence type="ECO:0008006" key="4">
    <source>
        <dbReference type="Google" id="ProtNLM"/>
    </source>
</evidence>
<evidence type="ECO:0000313" key="3">
    <source>
        <dbReference type="Proteomes" id="UP000001542"/>
    </source>
</evidence>
<reference evidence="2" key="1">
    <citation type="submission" date="2006-10" db="EMBL/GenBank/DDBJ databases">
        <authorList>
            <person name="Amadeo P."/>
            <person name="Zhao Q."/>
            <person name="Wortman J."/>
            <person name="Fraser-Liggett C."/>
            <person name="Carlton J."/>
        </authorList>
    </citation>
    <scope>NUCLEOTIDE SEQUENCE</scope>
    <source>
        <strain evidence="2">G3</strain>
    </source>
</reference>
<protein>
    <recommendedName>
        <fullName evidence="4">Leucine Rich Repeat family protein</fullName>
    </recommendedName>
</protein>
<feature type="region of interest" description="Disordered" evidence="1">
    <location>
        <begin position="229"/>
        <end position="268"/>
    </location>
</feature>
<dbReference type="Gene3D" id="3.80.10.10">
    <property type="entry name" value="Ribonuclease Inhibitor"/>
    <property type="match status" value="1"/>
</dbReference>
<dbReference type="SUPFAM" id="SSF52047">
    <property type="entry name" value="RNI-like"/>
    <property type="match status" value="1"/>
</dbReference>
<accession>A2DSF5</accession>
<dbReference type="Proteomes" id="UP000001542">
    <property type="component" value="Unassembled WGS sequence"/>
</dbReference>
<dbReference type="SMR" id="A2DSF5"/>
<evidence type="ECO:0000313" key="2">
    <source>
        <dbReference type="EMBL" id="EAY16734.1"/>
    </source>
</evidence>
<proteinExistence type="predicted"/>
<dbReference type="VEuPathDB" id="TrichDB:TVAG_067390"/>
<dbReference type="EMBL" id="DS113239">
    <property type="protein sequence ID" value="EAY16734.1"/>
    <property type="molecule type" value="Genomic_DNA"/>
</dbReference>
<organism evidence="2 3">
    <name type="scientific">Trichomonas vaginalis (strain ATCC PRA-98 / G3)</name>
    <dbReference type="NCBI Taxonomy" id="412133"/>
    <lineage>
        <taxon>Eukaryota</taxon>
        <taxon>Metamonada</taxon>
        <taxon>Parabasalia</taxon>
        <taxon>Trichomonadida</taxon>
        <taxon>Trichomonadidae</taxon>
        <taxon>Trichomonas</taxon>
    </lineage>
</organism>
<gene>
    <name evidence="2" type="ORF">TVAG_067390</name>
</gene>
<dbReference type="RefSeq" id="XP_001328957.1">
    <property type="nucleotide sequence ID" value="XM_001328922.1"/>
</dbReference>
<dbReference type="InterPro" id="IPR032675">
    <property type="entry name" value="LRR_dom_sf"/>
</dbReference>